<keyword evidence="1" id="KW-0812">Transmembrane</keyword>
<dbReference type="PATRIC" id="fig|1807.14.peg.1744"/>
<keyword evidence="1" id="KW-0472">Membrane</keyword>
<dbReference type="Proteomes" id="UP000036313">
    <property type="component" value="Unassembled WGS sequence"/>
</dbReference>
<reference evidence="2 3" key="1">
    <citation type="journal article" date="2015" name="Genome Biol. Evol.">
        <title>Characterization of Three Mycobacterium spp. with Potential Use in Bioremediation by Genome Sequencing and Comparative Genomics.</title>
        <authorList>
            <person name="Das S."/>
            <person name="Pettersson B.M."/>
            <person name="Behra P.R."/>
            <person name="Ramesh M."/>
            <person name="Dasgupta S."/>
            <person name="Bhattacharya A."/>
            <person name="Kirsebom L.A."/>
        </authorList>
    </citation>
    <scope>NUCLEOTIDE SEQUENCE [LARGE SCALE GENOMIC DNA]</scope>
    <source>
        <strain evidence="2 3">DSM 44075</strain>
    </source>
</reference>
<feature type="transmembrane region" description="Helical" evidence="1">
    <location>
        <begin position="45"/>
        <end position="66"/>
    </location>
</feature>
<accession>A0A0J6W7J8</accession>
<evidence type="ECO:0000313" key="3">
    <source>
        <dbReference type="Proteomes" id="UP000036313"/>
    </source>
</evidence>
<dbReference type="EMBL" id="JYNU01000009">
    <property type="protein sequence ID" value="KMO77828.1"/>
    <property type="molecule type" value="Genomic_DNA"/>
</dbReference>
<sequence>MTGDARRRRRRSDRVFLSIVAPVEDPTTPWLIAQASVSAGMSVTWAWLTLLLGALVVSAGGILIAVM</sequence>
<proteinExistence type="predicted"/>
<evidence type="ECO:0000313" key="2">
    <source>
        <dbReference type="EMBL" id="KMO77828.1"/>
    </source>
</evidence>
<dbReference type="AlphaFoldDB" id="A0A0J6W7J8"/>
<protein>
    <submittedName>
        <fullName evidence="2">Uncharacterized protein</fullName>
    </submittedName>
</protein>
<comment type="caution">
    <text evidence="2">The sequence shown here is derived from an EMBL/GenBank/DDBJ whole genome shotgun (WGS) entry which is preliminary data.</text>
</comment>
<gene>
    <name evidence="2" type="ORF">MOBUDSM44075_01736</name>
</gene>
<name>A0A0J6W7J8_9MYCO</name>
<evidence type="ECO:0000256" key="1">
    <source>
        <dbReference type="SAM" id="Phobius"/>
    </source>
</evidence>
<keyword evidence="1" id="KW-1133">Transmembrane helix</keyword>
<organism evidence="2 3">
    <name type="scientific">Mycolicibacterium obuense</name>
    <dbReference type="NCBI Taxonomy" id="1807"/>
    <lineage>
        <taxon>Bacteria</taxon>
        <taxon>Bacillati</taxon>
        <taxon>Actinomycetota</taxon>
        <taxon>Actinomycetes</taxon>
        <taxon>Mycobacteriales</taxon>
        <taxon>Mycobacteriaceae</taxon>
        <taxon>Mycolicibacterium</taxon>
    </lineage>
</organism>